<feature type="compositionally biased region" description="Basic and acidic residues" evidence="2">
    <location>
        <begin position="295"/>
        <end position="312"/>
    </location>
</feature>
<dbReference type="OrthoDB" id="333551at2759"/>
<feature type="region of interest" description="Disordered" evidence="2">
    <location>
        <begin position="268"/>
        <end position="329"/>
    </location>
</feature>
<feature type="region of interest" description="Disordered" evidence="2">
    <location>
        <begin position="98"/>
        <end position="191"/>
    </location>
</feature>
<feature type="compositionally biased region" description="Basic and acidic residues" evidence="2">
    <location>
        <begin position="50"/>
        <end position="70"/>
    </location>
</feature>
<feature type="region of interest" description="Disordered" evidence="2">
    <location>
        <begin position="25"/>
        <end position="82"/>
    </location>
</feature>
<dbReference type="EMBL" id="LN679101">
    <property type="protein sequence ID" value="CEL55519.1"/>
    <property type="molecule type" value="Genomic_DNA"/>
</dbReference>
<dbReference type="PANTHER" id="PTHR15885">
    <property type="entry name" value="COILED-COIL DOMAIN-CONTAINING PROTEIN 174"/>
    <property type="match status" value="1"/>
</dbReference>
<dbReference type="AlphaFoldDB" id="A0A0B7FF45"/>
<keyword evidence="4" id="KW-1185">Reference proteome</keyword>
<dbReference type="Proteomes" id="UP000059188">
    <property type="component" value="Unassembled WGS sequence"/>
</dbReference>
<sequence>MSKKQSVNAASFLDLKAELAKHEDAFTKSKLSGKANAEPVVGGSKRPEKKRPAWARENKGVRDRARRDAEMAQISRPTLESARAMLERKAQLYDQLQKGKGAGLSEKQRESLLIDFDSRDSGSDTDSNGDRDESPVVPGQDEDDPVIEYEDEFGRIRTARRSEVPRDRLPENYNPFSRSERSVPADDDPDVVYGRATNFPVYEPSKERRAAIEASLIEQPLVDRYDASKDNRAAGAGFYQFSMDEETRRQQMEDLKQARVDTAIARAEVDTALPHSESRDPTSQGLNPTRVTSRAVEKRRQELEERRKMLDAKRRKMLGPAAAAAGGGADDFLASLEKELLSTSTPT</sequence>
<dbReference type="Pfam" id="PF13300">
    <property type="entry name" value="DUF4078"/>
    <property type="match status" value="1"/>
</dbReference>
<dbReference type="GO" id="GO:0005634">
    <property type="term" value="C:nucleus"/>
    <property type="evidence" value="ECO:0007669"/>
    <property type="project" value="TreeGrafter"/>
</dbReference>
<reference evidence="3 4" key="1">
    <citation type="submission" date="2014-11" db="EMBL/GenBank/DDBJ databases">
        <authorList>
            <person name="Wibberg Daniel"/>
        </authorList>
    </citation>
    <scope>NUCLEOTIDE SEQUENCE [LARGE SCALE GENOMIC DNA]</scope>
    <source>
        <strain evidence="3">Rhizoctonia solani AG1-IB 7/3/14</strain>
    </source>
</reference>
<protein>
    <submittedName>
        <fullName evidence="3">Coiled-coil domain-containing protein 174</fullName>
    </submittedName>
</protein>
<gene>
    <name evidence="3" type="ORF">RSOLAG1IB_01531</name>
</gene>
<dbReference type="PANTHER" id="PTHR15885:SF1">
    <property type="entry name" value="COILED-COIL DOMAIN-CONTAINING PROTEIN 174"/>
    <property type="match status" value="1"/>
</dbReference>
<dbReference type="InterPro" id="IPR025066">
    <property type="entry name" value="CCDC174-like"/>
</dbReference>
<organism evidence="3 4">
    <name type="scientific">Thanatephorus cucumeris (strain AG1-IB / isolate 7/3/14)</name>
    <name type="common">Lettuce bottom rot fungus</name>
    <name type="synonym">Rhizoctonia solani</name>
    <dbReference type="NCBI Taxonomy" id="1108050"/>
    <lineage>
        <taxon>Eukaryota</taxon>
        <taxon>Fungi</taxon>
        <taxon>Dikarya</taxon>
        <taxon>Basidiomycota</taxon>
        <taxon>Agaricomycotina</taxon>
        <taxon>Agaricomycetes</taxon>
        <taxon>Cantharellales</taxon>
        <taxon>Ceratobasidiaceae</taxon>
        <taxon>Rhizoctonia</taxon>
        <taxon>Rhizoctonia solani AG-1</taxon>
    </lineage>
</organism>
<name>A0A0B7FF45_THACB</name>
<feature type="compositionally biased region" description="Basic and acidic residues" evidence="2">
    <location>
        <begin position="106"/>
        <end position="134"/>
    </location>
</feature>
<evidence type="ECO:0000256" key="2">
    <source>
        <dbReference type="SAM" id="MobiDB-lite"/>
    </source>
</evidence>
<feature type="compositionally biased region" description="Acidic residues" evidence="2">
    <location>
        <begin position="140"/>
        <end position="151"/>
    </location>
</feature>
<accession>A0A0B7FF45</accession>
<dbReference type="STRING" id="1108050.A0A0B7FF45"/>
<evidence type="ECO:0000256" key="1">
    <source>
        <dbReference type="ARBA" id="ARBA00023054"/>
    </source>
</evidence>
<proteinExistence type="predicted"/>
<evidence type="ECO:0000313" key="3">
    <source>
        <dbReference type="EMBL" id="CEL55519.1"/>
    </source>
</evidence>
<evidence type="ECO:0000313" key="4">
    <source>
        <dbReference type="Proteomes" id="UP000059188"/>
    </source>
</evidence>
<keyword evidence="1" id="KW-0175">Coiled coil</keyword>
<feature type="compositionally biased region" description="Basic and acidic residues" evidence="2">
    <location>
        <begin position="152"/>
        <end position="170"/>
    </location>
</feature>
<feature type="compositionally biased region" description="Polar residues" evidence="2">
    <location>
        <begin position="281"/>
        <end position="292"/>
    </location>
</feature>